<reference evidence="1" key="1">
    <citation type="journal article" date="2014" name="Front. Microbiol.">
        <title>High frequency of phylogenetically diverse reductive dehalogenase-homologous genes in deep subseafloor sedimentary metagenomes.</title>
        <authorList>
            <person name="Kawai M."/>
            <person name="Futagami T."/>
            <person name="Toyoda A."/>
            <person name="Takaki Y."/>
            <person name="Nishi S."/>
            <person name="Hori S."/>
            <person name="Arai W."/>
            <person name="Tsubouchi T."/>
            <person name="Morono Y."/>
            <person name="Uchiyama I."/>
            <person name="Ito T."/>
            <person name="Fujiyama A."/>
            <person name="Inagaki F."/>
            <person name="Takami H."/>
        </authorList>
    </citation>
    <scope>NUCLEOTIDE SEQUENCE</scope>
    <source>
        <strain evidence="1">Expedition CK06-06</strain>
    </source>
</reference>
<comment type="caution">
    <text evidence="1">The sequence shown here is derived from an EMBL/GenBank/DDBJ whole genome shotgun (WGS) entry which is preliminary data.</text>
</comment>
<protein>
    <submittedName>
        <fullName evidence="1">Uncharacterized protein</fullName>
    </submittedName>
</protein>
<accession>X1G7P5</accession>
<gene>
    <name evidence="1" type="ORF">S03H2_34211</name>
</gene>
<dbReference type="AlphaFoldDB" id="X1G7P5"/>
<dbReference type="EMBL" id="BARU01020859">
    <property type="protein sequence ID" value="GAH53936.1"/>
    <property type="molecule type" value="Genomic_DNA"/>
</dbReference>
<evidence type="ECO:0000313" key="1">
    <source>
        <dbReference type="EMBL" id="GAH53936.1"/>
    </source>
</evidence>
<name>X1G7P5_9ZZZZ</name>
<sequence length="58" mass="6087">MAAIAGLKDYRKHGPPADIGNFVQTASAIVLRFTFSGTTYYAAIRTGISGWVLLGPGS</sequence>
<organism evidence="1">
    <name type="scientific">marine sediment metagenome</name>
    <dbReference type="NCBI Taxonomy" id="412755"/>
    <lineage>
        <taxon>unclassified sequences</taxon>
        <taxon>metagenomes</taxon>
        <taxon>ecological metagenomes</taxon>
    </lineage>
</organism>
<proteinExistence type="predicted"/>